<dbReference type="Pfam" id="PF00534">
    <property type="entry name" value="Glycos_transf_1"/>
    <property type="match status" value="1"/>
</dbReference>
<dbReference type="EMBL" id="CP015106">
    <property type="protein sequence ID" value="ASJ15227.1"/>
    <property type="molecule type" value="Genomic_DNA"/>
</dbReference>
<evidence type="ECO:0000313" key="2">
    <source>
        <dbReference type="EMBL" id="ASJ15227.1"/>
    </source>
</evidence>
<gene>
    <name evidence="2" type="ORF">A3L10_08835</name>
</gene>
<dbReference type="PANTHER" id="PTHR45947">
    <property type="entry name" value="SULFOQUINOVOSYL TRANSFERASE SQD2"/>
    <property type="match status" value="1"/>
</dbReference>
<keyword evidence="3" id="KW-1185">Reference proteome</keyword>
<organism evidence="2 3">
    <name type="scientific">Thermococcus radiotolerans</name>
    <dbReference type="NCBI Taxonomy" id="187880"/>
    <lineage>
        <taxon>Archaea</taxon>
        <taxon>Methanobacteriati</taxon>
        <taxon>Methanobacteriota</taxon>
        <taxon>Thermococci</taxon>
        <taxon>Thermococcales</taxon>
        <taxon>Thermococcaceae</taxon>
        <taxon>Thermococcus</taxon>
    </lineage>
</organism>
<dbReference type="RefSeq" id="WP_157726923.1">
    <property type="nucleotide sequence ID" value="NZ_CP015106.1"/>
</dbReference>
<dbReference type="SUPFAM" id="SSF53756">
    <property type="entry name" value="UDP-Glycosyltransferase/glycogen phosphorylase"/>
    <property type="match status" value="1"/>
</dbReference>
<protein>
    <recommendedName>
        <fullName evidence="1">Glycosyl transferase family 1 domain-containing protein</fullName>
    </recommendedName>
</protein>
<dbReference type="InterPro" id="IPR001296">
    <property type="entry name" value="Glyco_trans_1"/>
</dbReference>
<evidence type="ECO:0000313" key="3">
    <source>
        <dbReference type="Proteomes" id="UP000250085"/>
    </source>
</evidence>
<sequence>MRIVIIHNEMAPYRIFLFDELGKGFKTKVIFGRKKDPKRLWNIPLGKRFRWRVLPEIKVGSYVLNAPWGLFKELKDSDVVVIADNVDIYPLILISVMFTKLACKPLVLWVGHLDTEYTEERKFILRKADEILKRFLYSMGNSFVVYSSKSLNFLVRRGVKPHKIAPGTTQYYPQELLSEALVGKEKNVKKTWRLQALALGYFERRKGFKHLIRALCGMKEVELTLAGSGDYEKTLKEEAEECGNIEFPGYVDGELKAQLYINSDVFVFPTLHDPWGFVVNEAFYYGLPVIITTAAGAVDAVVNGKNGFIVEPGNPNTIREVLAHLVENKKLLRKLKVHAKKSGKKLTDISKGAKTIEKAIKKAIELHE</sequence>
<reference evidence="2 3" key="1">
    <citation type="submission" date="2016-04" db="EMBL/GenBank/DDBJ databases">
        <title>Complete genome sequence of Thermococcus radiotolerans type strain EJ2.</title>
        <authorList>
            <person name="Oger P.M."/>
        </authorList>
    </citation>
    <scope>NUCLEOTIDE SEQUENCE [LARGE SCALE GENOMIC DNA]</scope>
    <source>
        <strain evidence="2 3">EJ2</strain>
    </source>
</reference>
<dbReference type="GeneID" id="33328950"/>
<accession>A0A2Z2N2J9</accession>
<dbReference type="OrthoDB" id="132546at2157"/>
<evidence type="ECO:0000259" key="1">
    <source>
        <dbReference type="Pfam" id="PF00534"/>
    </source>
</evidence>
<proteinExistence type="predicted"/>
<dbReference type="KEGG" id="trl:A3L10_08835"/>
<dbReference type="AlphaFoldDB" id="A0A2Z2N2J9"/>
<dbReference type="PANTHER" id="PTHR45947:SF3">
    <property type="entry name" value="SULFOQUINOVOSYL TRANSFERASE SQD2"/>
    <property type="match status" value="1"/>
</dbReference>
<dbReference type="Proteomes" id="UP000250085">
    <property type="component" value="Chromosome"/>
</dbReference>
<name>A0A2Z2N2J9_9EURY</name>
<dbReference type="Gene3D" id="3.40.50.2000">
    <property type="entry name" value="Glycogen Phosphorylase B"/>
    <property type="match status" value="2"/>
</dbReference>
<dbReference type="CDD" id="cd03801">
    <property type="entry name" value="GT4_PimA-like"/>
    <property type="match status" value="1"/>
</dbReference>
<dbReference type="InterPro" id="IPR050194">
    <property type="entry name" value="Glycosyltransferase_grp1"/>
</dbReference>
<feature type="domain" description="Glycosyl transferase family 1" evidence="1">
    <location>
        <begin position="185"/>
        <end position="341"/>
    </location>
</feature>
<dbReference type="GO" id="GO:0016757">
    <property type="term" value="F:glycosyltransferase activity"/>
    <property type="evidence" value="ECO:0007669"/>
    <property type="project" value="InterPro"/>
</dbReference>